<sequence length="76" mass="8445">MPPPGIIQLRIEEWAADRVFRHDVVQGHIHHEHPFPISRASSFAHSVAIPAKLRPELAFPANGHQSASPIRAVASW</sequence>
<comment type="caution">
    <text evidence="1">The sequence shown here is derived from an EMBL/GenBank/DDBJ whole genome shotgun (WGS) entry which is preliminary data.</text>
</comment>
<dbReference type="AlphaFoldDB" id="A0A645EJK6"/>
<accession>A0A645EJK6</accession>
<reference evidence="1" key="1">
    <citation type="submission" date="2019-08" db="EMBL/GenBank/DDBJ databases">
        <authorList>
            <person name="Kucharzyk K."/>
            <person name="Murdoch R.W."/>
            <person name="Higgins S."/>
            <person name="Loffler F."/>
        </authorList>
    </citation>
    <scope>NUCLEOTIDE SEQUENCE</scope>
</reference>
<name>A0A645EJK6_9ZZZZ</name>
<protein>
    <submittedName>
        <fullName evidence="1">Uncharacterized protein</fullName>
    </submittedName>
</protein>
<proteinExistence type="predicted"/>
<gene>
    <name evidence="1" type="ORF">SDC9_149374</name>
</gene>
<organism evidence="1">
    <name type="scientific">bioreactor metagenome</name>
    <dbReference type="NCBI Taxonomy" id="1076179"/>
    <lineage>
        <taxon>unclassified sequences</taxon>
        <taxon>metagenomes</taxon>
        <taxon>ecological metagenomes</taxon>
    </lineage>
</organism>
<dbReference type="EMBL" id="VSSQ01048120">
    <property type="protein sequence ID" value="MPN02161.1"/>
    <property type="molecule type" value="Genomic_DNA"/>
</dbReference>
<evidence type="ECO:0000313" key="1">
    <source>
        <dbReference type="EMBL" id="MPN02161.1"/>
    </source>
</evidence>